<dbReference type="EMBL" id="BK059154">
    <property type="protein sequence ID" value="DAE92704.1"/>
    <property type="molecule type" value="Genomic_DNA"/>
</dbReference>
<accession>A0A8S5RT82</accession>
<organism evidence="1">
    <name type="scientific">Siphoviridae sp. gcode 4</name>
    <dbReference type="NCBI Taxonomy" id="2838368"/>
    <lineage>
        <taxon>Viruses</taxon>
        <taxon>Duplodnaviria</taxon>
        <taxon>Heunggongvirae</taxon>
        <taxon>Uroviricota</taxon>
        <taxon>Caudoviricetes</taxon>
    </lineage>
</organism>
<name>A0A8S5RT82_9CAUD</name>
<reference evidence="1" key="1">
    <citation type="journal article" date="2021" name="Proc. Natl. Acad. Sci. U.S.A.">
        <title>A Catalog of Tens of Thousands of Viruses from Human Metagenomes Reveals Hidden Associations with Chronic Diseases.</title>
        <authorList>
            <person name="Tisza M.J."/>
            <person name="Buck C.B."/>
        </authorList>
    </citation>
    <scope>NUCLEOTIDE SEQUENCE</scope>
    <source>
        <strain evidence="1">Ctw1L9</strain>
    </source>
</reference>
<protein>
    <submittedName>
        <fullName evidence="1">Uncharacterized protein</fullName>
    </submittedName>
</protein>
<sequence length="381" mass="44691">MELEIFLVIMEYKKTYREAKAGNYGKAVLSGIGDILDIGGSLGLLKRGINFTRNRFLNQGVQPYTFPSIPTNTQNSTNSELRKRYLDKLRKYAEVVKDKTPNTFTKKHPKTGDDLSKIKLKNEELDIIEDLPVPSEKTKYFESIPYNIAKREGYKVSNIVSTNPRVAIYNSTKGNQLAHGYFFPKRSNERDLTNYVFLNNTGFNRSTMTHELNHKYVYDGQILPTELTSKQEKLITEAYPTRIETIPGSNTTIERRAVNEQLREEFVNEFYKRNGRYPEINSDRNELFEFLEKMPEKEFEEIIKRPYLRTRYLNDYLDRIGDLRNEELEDISFWKNLGVSKEPSKYWDSKMKYAIGNIPVMLGFGLYNNFNDERNDNWNSR</sequence>
<evidence type="ECO:0000313" key="1">
    <source>
        <dbReference type="EMBL" id="DAE92704.1"/>
    </source>
</evidence>
<proteinExistence type="predicted"/>